<protein>
    <submittedName>
        <fullName evidence="1">Uncharacterized protein</fullName>
    </submittedName>
</protein>
<keyword evidence="2" id="KW-1185">Reference proteome</keyword>
<dbReference type="Proteomes" id="UP000077266">
    <property type="component" value="Unassembled WGS sequence"/>
</dbReference>
<dbReference type="AlphaFoldDB" id="A0A165EDX7"/>
<accession>A0A165EDX7</accession>
<gene>
    <name evidence="1" type="ORF">EXIGLDRAFT_840539</name>
</gene>
<dbReference type="InParanoid" id="A0A165EDX7"/>
<evidence type="ECO:0000313" key="2">
    <source>
        <dbReference type="Proteomes" id="UP000077266"/>
    </source>
</evidence>
<reference evidence="1 2" key="1">
    <citation type="journal article" date="2016" name="Mol. Biol. Evol.">
        <title>Comparative Genomics of Early-Diverging Mushroom-Forming Fungi Provides Insights into the Origins of Lignocellulose Decay Capabilities.</title>
        <authorList>
            <person name="Nagy L.G."/>
            <person name="Riley R."/>
            <person name="Tritt A."/>
            <person name="Adam C."/>
            <person name="Daum C."/>
            <person name="Floudas D."/>
            <person name="Sun H."/>
            <person name="Yadav J.S."/>
            <person name="Pangilinan J."/>
            <person name="Larsson K.H."/>
            <person name="Matsuura K."/>
            <person name="Barry K."/>
            <person name="Labutti K."/>
            <person name="Kuo R."/>
            <person name="Ohm R.A."/>
            <person name="Bhattacharya S.S."/>
            <person name="Shirouzu T."/>
            <person name="Yoshinaga Y."/>
            <person name="Martin F.M."/>
            <person name="Grigoriev I.V."/>
            <person name="Hibbett D.S."/>
        </authorList>
    </citation>
    <scope>NUCLEOTIDE SEQUENCE [LARGE SCALE GENOMIC DNA]</scope>
    <source>
        <strain evidence="1 2">HHB12029</strain>
    </source>
</reference>
<dbReference type="EMBL" id="KV426147">
    <property type="protein sequence ID" value="KZV86715.1"/>
    <property type="molecule type" value="Genomic_DNA"/>
</dbReference>
<proteinExistence type="predicted"/>
<organism evidence="1 2">
    <name type="scientific">Exidia glandulosa HHB12029</name>
    <dbReference type="NCBI Taxonomy" id="1314781"/>
    <lineage>
        <taxon>Eukaryota</taxon>
        <taxon>Fungi</taxon>
        <taxon>Dikarya</taxon>
        <taxon>Basidiomycota</taxon>
        <taxon>Agaricomycotina</taxon>
        <taxon>Agaricomycetes</taxon>
        <taxon>Auriculariales</taxon>
        <taxon>Exidiaceae</taxon>
        <taxon>Exidia</taxon>
    </lineage>
</organism>
<evidence type="ECO:0000313" key="1">
    <source>
        <dbReference type="EMBL" id="KZV86715.1"/>
    </source>
</evidence>
<name>A0A165EDX7_EXIGL</name>
<sequence>MLSRDIRAHARFLATAQASVLLSQPYHYAQMQAAYVGQIALAHATAIYNFYYAPTSRRDSVPPRIPTSRAQSTSVSASYELALQEQSRRIALQLYLASRSRPSQSESNLLSAPSEATLFMDTPNMVIQEIRGDELYDDSDDDAFLSQLPTSCGHVQMEEDDPQTRLPTVDFLEFATPRLA</sequence>